<dbReference type="PANTHER" id="PTHR35046:SF9">
    <property type="entry name" value="RNA-DIRECTED DNA POLYMERASE"/>
    <property type="match status" value="1"/>
</dbReference>
<evidence type="ECO:0000313" key="3">
    <source>
        <dbReference type="Proteomes" id="UP000187406"/>
    </source>
</evidence>
<dbReference type="PANTHER" id="PTHR35046">
    <property type="entry name" value="ZINC KNUCKLE (CCHC-TYPE) FAMILY PROTEIN"/>
    <property type="match status" value="1"/>
</dbReference>
<proteinExistence type="predicted"/>
<reference evidence="3" key="1">
    <citation type="submission" date="2016-04" db="EMBL/GenBank/DDBJ databases">
        <title>Cephalotus genome sequencing.</title>
        <authorList>
            <person name="Fukushima K."/>
            <person name="Hasebe M."/>
            <person name="Fang X."/>
        </authorList>
    </citation>
    <scope>NUCLEOTIDE SEQUENCE [LARGE SCALE GENOMIC DNA]</scope>
    <source>
        <strain evidence="3">cv. St1</strain>
    </source>
</reference>
<comment type="caution">
    <text evidence="2">The sequence shown here is derived from an EMBL/GenBank/DDBJ whole genome shotgun (WGS) entry which is preliminary data.</text>
</comment>
<dbReference type="EMBL" id="BDDD01000652">
    <property type="protein sequence ID" value="GAV68721.1"/>
    <property type="molecule type" value="Genomic_DNA"/>
</dbReference>
<dbReference type="InterPro" id="IPR021109">
    <property type="entry name" value="Peptidase_aspartic_dom_sf"/>
</dbReference>
<dbReference type="Gene3D" id="2.40.70.10">
    <property type="entry name" value="Acid Proteases"/>
    <property type="match status" value="1"/>
</dbReference>
<dbReference type="AlphaFoldDB" id="A0A1Q3BL43"/>
<evidence type="ECO:0000256" key="1">
    <source>
        <dbReference type="SAM" id="MobiDB-lite"/>
    </source>
</evidence>
<evidence type="ECO:0000313" key="2">
    <source>
        <dbReference type="EMBL" id="GAV68721.1"/>
    </source>
</evidence>
<dbReference type="OrthoDB" id="1934635at2759"/>
<gene>
    <name evidence="2" type="ORF">CFOL_v3_12224</name>
</gene>
<dbReference type="Proteomes" id="UP000187406">
    <property type="component" value="Unassembled WGS sequence"/>
</dbReference>
<accession>A0A1Q3BL43</accession>
<dbReference type="CDD" id="cd00303">
    <property type="entry name" value="retropepsin_like"/>
    <property type="match status" value="1"/>
</dbReference>
<keyword evidence="3" id="KW-1185">Reference proteome</keyword>
<name>A0A1Q3BL43_CEPFO</name>
<feature type="region of interest" description="Disordered" evidence="1">
    <location>
        <begin position="144"/>
        <end position="174"/>
    </location>
</feature>
<protein>
    <submittedName>
        <fullName evidence="2">Uncharacterized protein</fullName>
    </submittedName>
</protein>
<organism evidence="2 3">
    <name type="scientific">Cephalotus follicularis</name>
    <name type="common">Albany pitcher plant</name>
    <dbReference type="NCBI Taxonomy" id="3775"/>
    <lineage>
        <taxon>Eukaryota</taxon>
        <taxon>Viridiplantae</taxon>
        <taxon>Streptophyta</taxon>
        <taxon>Embryophyta</taxon>
        <taxon>Tracheophyta</taxon>
        <taxon>Spermatophyta</taxon>
        <taxon>Magnoliopsida</taxon>
        <taxon>eudicotyledons</taxon>
        <taxon>Gunneridae</taxon>
        <taxon>Pentapetalae</taxon>
        <taxon>rosids</taxon>
        <taxon>fabids</taxon>
        <taxon>Oxalidales</taxon>
        <taxon>Cephalotaceae</taxon>
        <taxon>Cephalotus</taxon>
    </lineage>
</organism>
<dbReference type="InParanoid" id="A0A1Q3BL43"/>
<sequence length="174" mass="19653">MSHAALSVVRSVFTIPKKEDDWGRTNIFHTYTKIGDVSNKVSIDGGSCMNVVSKGAVTQMNLKPEPHPQPYKVAWVDNISMSLTERCLVPVMLGAYQDHIWCDVLPMIVAHILLGRPWLYDQDMTYYGRANTYVFQHKGKKIVLTPSPPRNARPSHSKESCPPIEQKKPLHVLN</sequence>